<reference evidence="1 2" key="1">
    <citation type="journal article" date="2012" name="Genome Biol.">
        <title>Sequencing three crocodilian genomes to illuminate the evolution of archosaurs and amniotes.</title>
        <authorList>
            <person name="St John J.A."/>
            <person name="Braun E.L."/>
            <person name="Isberg S.R."/>
            <person name="Miles L.G."/>
            <person name="Chong A.Y."/>
            <person name="Gongora J."/>
            <person name="Dalzell P."/>
            <person name="Moran C."/>
            <person name="Bed'hom B."/>
            <person name="Abzhanov A."/>
            <person name="Burgess S.C."/>
            <person name="Cooksey A.M."/>
            <person name="Castoe T.A."/>
            <person name="Crawford N.G."/>
            <person name="Densmore L.D."/>
            <person name="Drew J.C."/>
            <person name="Edwards S.V."/>
            <person name="Faircloth B.C."/>
            <person name="Fujita M.K."/>
            <person name="Greenwold M.J."/>
            <person name="Hoffmann F.G."/>
            <person name="Howard J.M."/>
            <person name="Iguchi T."/>
            <person name="Janes D.E."/>
            <person name="Khan S.Y."/>
            <person name="Kohno S."/>
            <person name="de Koning A.J."/>
            <person name="Lance S.L."/>
            <person name="McCarthy F.M."/>
            <person name="McCormack J.E."/>
            <person name="Merchant M.E."/>
            <person name="Peterson D.G."/>
            <person name="Pollock D.D."/>
            <person name="Pourmand N."/>
            <person name="Raney B.J."/>
            <person name="Roessler K.A."/>
            <person name="Sanford J.R."/>
            <person name="Sawyer R.H."/>
            <person name="Schmidt C.J."/>
            <person name="Triplett E.W."/>
            <person name="Tuberville T.D."/>
            <person name="Venegas-Anaya M."/>
            <person name="Howard J.T."/>
            <person name="Jarvis E.D."/>
            <person name="Guillette L.J.Jr."/>
            <person name="Glenn T.C."/>
            <person name="Green R.E."/>
            <person name="Ray D.A."/>
        </authorList>
    </citation>
    <scope>NUCLEOTIDE SEQUENCE [LARGE SCALE GENOMIC DNA]</scope>
    <source>
        <strain evidence="1">KSC_2009_1</strain>
    </source>
</reference>
<dbReference type="EMBL" id="AKHW03001210">
    <property type="protein sequence ID" value="KYO43113.1"/>
    <property type="molecule type" value="Genomic_DNA"/>
</dbReference>
<comment type="caution">
    <text evidence="1">The sequence shown here is derived from an EMBL/GenBank/DDBJ whole genome shotgun (WGS) entry which is preliminary data.</text>
</comment>
<name>A0A151P252_ALLMI</name>
<accession>A0A151P252</accession>
<organism evidence="1 2">
    <name type="scientific">Alligator mississippiensis</name>
    <name type="common">American alligator</name>
    <dbReference type="NCBI Taxonomy" id="8496"/>
    <lineage>
        <taxon>Eukaryota</taxon>
        <taxon>Metazoa</taxon>
        <taxon>Chordata</taxon>
        <taxon>Craniata</taxon>
        <taxon>Vertebrata</taxon>
        <taxon>Euteleostomi</taxon>
        <taxon>Archelosauria</taxon>
        <taxon>Archosauria</taxon>
        <taxon>Crocodylia</taxon>
        <taxon>Alligatoridae</taxon>
        <taxon>Alligatorinae</taxon>
        <taxon>Alligator</taxon>
    </lineage>
</organism>
<proteinExistence type="predicted"/>
<sequence>MEFIWGSMKSVLEREEIVSSKPRLKRCHGLPMHYQVDHALKQTPKDGSEVHWSVVPRITSEALSEEKEERGITDTWKPVINVYILKRRRTRSQTTSL</sequence>
<evidence type="ECO:0000313" key="2">
    <source>
        <dbReference type="Proteomes" id="UP000050525"/>
    </source>
</evidence>
<dbReference type="AlphaFoldDB" id="A0A151P252"/>
<evidence type="ECO:0000313" key="1">
    <source>
        <dbReference type="EMBL" id="KYO43113.1"/>
    </source>
</evidence>
<protein>
    <submittedName>
        <fullName evidence="1">Uncharacterized protein</fullName>
    </submittedName>
</protein>
<keyword evidence="2" id="KW-1185">Reference proteome</keyword>
<dbReference type="Proteomes" id="UP000050525">
    <property type="component" value="Unassembled WGS sequence"/>
</dbReference>
<gene>
    <name evidence="1" type="ORF">Y1Q_0017451</name>
</gene>